<protein>
    <submittedName>
        <fullName evidence="1">Uncharacterized protein</fullName>
    </submittedName>
</protein>
<sequence>MSSLKTMKAWAVKVNSIDEVPEVFRETIINSLEGNTTLPHMVYAPQNSRTGKPSTDTVMAATIDQVIFYTQEGNGIHTLIYDFAELQAIQIGTVLLQSWIRVFGHTASGYHQTTLYYDTVMEELFLPVIENARLKALGLKNDGTEPDAGVLDQLMQESMKFLNYGKQSLLAGQRVRSMVYQPRAKGAAASEETHETAPHLTLLTSEELILIQETKKDTSATQKYSGIWTYIPLHQIATTMLEESNDDGWEKLTIQLKEQKPVTILFDAANRQEIQTLAAQLPQM</sequence>
<evidence type="ECO:0000313" key="1">
    <source>
        <dbReference type="EMBL" id="MEN1761944.1"/>
    </source>
</evidence>
<keyword evidence="2" id="KW-1185">Reference proteome</keyword>
<accession>A0ABU9W0R9</accession>
<dbReference type="Proteomes" id="UP001407405">
    <property type="component" value="Unassembled WGS sequence"/>
</dbReference>
<evidence type="ECO:0000313" key="2">
    <source>
        <dbReference type="Proteomes" id="UP001407405"/>
    </source>
</evidence>
<organism evidence="1 2">
    <name type="scientific">Anoxynatronum sibiricum</name>
    <dbReference type="NCBI Taxonomy" id="210623"/>
    <lineage>
        <taxon>Bacteria</taxon>
        <taxon>Bacillati</taxon>
        <taxon>Bacillota</taxon>
        <taxon>Clostridia</taxon>
        <taxon>Eubacteriales</taxon>
        <taxon>Clostridiaceae</taxon>
        <taxon>Anoxynatronum</taxon>
    </lineage>
</organism>
<comment type="caution">
    <text evidence="1">The sequence shown here is derived from an EMBL/GenBank/DDBJ whole genome shotgun (WGS) entry which is preliminary data.</text>
</comment>
<name>A0ABU9W0R9_9CLOT</name>
<reference evidence="1 2" key="1">
    <citation type="submission" date="2024-04" db="EMBL/GenBank/DDBJ databases">
        <title>Genome sequencing and metabolic network reconstruction of aminoacids and betaine degradation by Anoxynatronum sibiricum.</title>
        <authorList>
            <person name="Detkova E.N."/>
            <person name="Boltjanskaja Y.V."/>
            <person name="Mardanov A.V."/>
            <person name="Kevbrin V."/>
        </authorList>
    </citation>
    <scope>NUCLEOTIDE SEQUENCE [LARGE SCALE GENOMIC DNA]</scope>
    <source>
        <strain evidence="1 2">Z-7981</strain>
    </source>
</reference>
<proteinExistence type="predicted"/>
<dbReference type="EMBL" id="JBCITM010000024">
    <property type="protein sequence ID" value="MEN1761944.1"/>
    <property type="molecule type" value="Genomic_DNA"/>
</dbReference>
<gene>
    <name evidence="1" type="ORF">AAIG11_15760</name>
</gene>
<dbReference type="RefSeq" id="WP_343187227.1">
    <property type="nucleotide sequence ID" value="NZ_JBCITM010000024.1"/>
</dbReference>